<evidence type="ECO:0000259" key="5">
    <source>
        <dbReference type="PROSITE" id="PS50086"/>
    </source>
</evidence>
<keyword evidence="1" id="KW-0343">GTPase activation</keyword>
<name>A0AAV3Z2C0_9GAST</name>
<comment type="caution">
    <text evidence="6">The sequence shown here is derived from an EMBL/GenBank/DDBJ whole genome shotgun (WGS) entry which is preliminary data.</text>
</comment>
<dbReference type="PANTHER" id="PTHR22957:SF26">
    <property type="entry name" value="LD44506P"/>
    <property type="match status" value="1"/>
</dbReference>
<gene>
    <name evidence="6" type="ORF">PoB_001525800</name>
</gene>
<dbReference type="InterPro" id="IPR035969">
    <property type="entry name" value="Rab-GAP_TBC_sf"/>
</dbReference>
<comment type="function">
    <text evidence="3">May act as a GTPase-activating protein for Rab family protein(s).</text>
</comment>
<dbReference type="AlphaFoldDB" id="A0AAV3Z2C0"/>
<evidence type="ECO:0000313" key="6">
    <source>
        <dbReference type="EMBL" id="GFN88752.1"/>
    </source>
</evidence>
<dbReference type="FunFam" id="1.10.8.270:FF:000004">
    <property type="entry name" value="TBC1 domain family, member 22B"/>
    <property type="match status" value="1"/>
</dbReference>
<feature type="compositionally biased region" description="Low complexity" evidence="4">
    <location>
        <begin position="151"/>
        <end position="163"/>
    </location>
</feature>
<feature type="domain" description="Rab-GAP TBC" evidence="5">
    <location>
        <begin position="222"/>
        <end position="448"/>
    </location>
</feature>
<dbReference type="PROSITE" id="PS50086">
    <property type="entry name" value="TBC_RABGAP"/>
    <property type="match status" value="1"/>
</dbReference>
<feature type="region of interest" description="Disordered" evidence="4">
    <location>
        <begin position="108"/>
        <end position="182"/>
    </location>
</feature>
<feature type="region of interest" description="Disordered" evidence="4">
    <location>
        <begin position="1"/>
        <end position="82"/>
    </location>
</feature>
<dbReference type="Proteomes" id="UP000735302">
    <property type="component" value="Unassembled WGS sequence"/>
</dbReference>
<dbReference type="Gene3D" id="1.10.472.80">
    <property type="entry name" value="Ypt/Rab-GAP domain of gyp1p, domain 3"/>
    <property type="match status" value="1"/>
</dbReference>
<proteinExistence type="predicted"/>
<dbReference type="Gene3D" id="1.10.8.270">
    <property type="entry name" value="putative rabgap domain of human tbc1 domain family member 14 like domains"/>
    <property type="match status" value="1"/>
</dbReference>
<dbReference type="SUPFAM" id="SSF47923">
    <property type="entry name" value="Ypt/Rab-GAP domain of gyp1p"/>
    <property type="match status" value="2"/>
</dbReference>
<dbReference type="InterPro" id="IPR000195">
    <property type="entry name" value="Rab-GAP-TBC_dom"/>
</dbReference>
<evidence type="ECO:0000256" key="2">
    <source>
        <dbReference type="ARBA" id="ARBA00022553"/>
    </source>
</evidence>
<dbReference type="SMART" id="SM00164">
    <property type="entry name" value="TBC"/>
    <property type="match status" value="1"/>
</dbReference>
<feature type="compositionally biased region" description="Polar residues" evidence="4">
    <location>
        <begin position="125"/>
        <end position="136"/>
    </location>
</feature>
<dbReference type="FunFam" id="1.10.472.80:FF:000001">
    <property type="entry name" value="TBC1 domain family member 22B"/>
    <property type="match status" value="1"/>
</dbReference>
<sequence>MASLSSGSSREAKSGFWKKNSNNVPLPGSIKQVYGAQHPPPYSDVKTPGWPQRKDDRPKNNKRDAFQEFENKTSDAWDDGDDDLMEMANLRLSLKDVHSSARVVLDNHSKKTQAANRQQQQQQQLTSISSTETASFKGNGASSPGTPPHSSPTHAPAHLHPAGPGLGVRQGGGGYQPPKMTSIRYVTDRPPDREANKIEKFKALFKEPSLDLSDLRKLCWSGIPKAVRPTAWKILSGYLPTAADRRQEILERKRKEYFGYIDQYYETRYQELHEETFRQILKDIPRMTSLAHLFQEKPVQEIFERILYIWAIRHPASGYVQGINDLVTPFFVVFLSEYIENDIEVENCDLTELSQTTRDVIEADSFWCMSKLLDGIQDNYTFAQPGIQMKVNALRELIKRIDAPLYNHLEQQGVEFLQFSFRWMNNLLMREIPLRCTIRLWDTYQAEVNGFADFHLYVCAAFLKRFSEDALREHDFQGILMLLQNLPTLHWRDKEMSELLAEAYKLKYMFADAPRHLLLKS</sequence>
<dbReference type="GO" id="GO:0071889">
    <property type="term" value="F:14-3-3 protein binding"/>
    <property type="evidence" value="ECO:0007669"/>
    <property type="project" value="UniProtKB-ARBA"/>
</dbReference>
<evidence type="ECO:0000256" key="4">
    <source>
        <dbReference type="SAM" id="MobiDB-lite"/>
    </source>
</evidence>
<organism evidence="6 7">
    <name type="scientific">Plakobranchus ocellatus</name>
    <dbReference type="NCBI Taxonomy" id="259542"/>
    <lineage>
        <taxon>Eukaryota</taxon>
        <taxon>Metazoa</taxon>
        <taxon>Spiralia</taxon>
        <taxon>Lophotrochozoa</taxon>
        <taxon>Mollusca</taxon>
        <taxon>Gastropoda</taxon>
        <taxon>Heterobranchia</taxon>
        <taxon>Euthyneura</taxon>
        <taxon>Panpulmonata</taxon>
        <taxon>Sacoglossa</taxon>
        <taxon>Placobranchoidea</taxon>
        <taxon>Plakobranchidae</taxon>
        <taxon>Plakobranchus</taxon>
    </lineage>
</organism>
<evidence type="ECO:0000256" key="3">
    <source>
        <dbReference type="ARBA" id="ARBA00043879"/>
    </source>
</evidence>
<evidence type="ECO:0000313" key="7">
    <source>
        <dbReference type="Proteomes" id="UP000735302"/>
    </source>
</evidence>
<dbReference type="Pfam" id="PF00566">
    <property type="entry name" value="RabGAP-TBC"/>
    <property type="match status" value="1"/>
</dbReference>
<dbReference type="Gene3D" id="1.10.10.750">
    <property type="entry name" value="Ypt/Rab-GAP domain of gyp1p, domain 1"/>
    <property type="match status" value="1"/>
</dbReference>
<dbReference type="EMBL" id="BLXT01001882">
    <property type="protein sequence ID" value="GFN88752.1"/>
    <property type="molecule type" value="Genomic_DNA"/>
</dbReference>
<evidence type="ECO:0000256" key="1">
    <source>
        <dbReference type="ARBA" id="ARBA00022468"/>
    </source>
</evidence>
<feature type="compositionally biased region" description="Gly residues" evidence="4">
    <location>
        <begin position="164"/>
        <end position="175"/>
    </location>
</feature>
<reference evidence="6 7" key="1">
    <citation type="journal article" date="2021" name="Elife">
        <title>Chloroplast acquisition without the gene transfer in kleptoplastic sea slugs, Plakobranchus ocellatus.</title>
        <authorList>
            <person name="Maeda T."/>
            <person name="Takahashi S."/>
            <person name="Yoshida T."/>
            <person name="Shimamura S."/>
            <person name="Takaki Y."/>
            <person name="Nagai Y."/>
            <person name="Toyoda A."/>
            <person name="Suzuki Y."/>
            <person name="Arimoto A."/>
            <person name="Ishii H."/>
            <person name="Satoh N."/>
            <person name="Nishiyama T."/>
            <person name="Hasebe M."/>
            <person name="Maruyama T."/>
            <person name="Minagawa J."/>
            <person name="Obokata J."/>
            <person name="Shigenobu S."/>
        </authorList>
    </citation>
    <scope>NUCLEOTIDE SEQUENCE [LARGE SCALE GENOMIC DNA]</scope>
</reference>
<feature type="compositionally biased region" description="Basic and acidic residues" evidence="4">
    <location>
        <begin position="52"/>
        <end position="75"/>
    </location>
</feature>
<dbReference type="PANTHER" id="PTHR22957">
    <property type="entry name" value="TBC1 DOMAIN FAMILY MEMBER GTPASE-ACTIVATING PROTEIN"/>
    <property type="match status" value="1"/>
</dbReference>
<accession>A0AAV3Z2C0</accession>
<keyword evidence="7" id="KW-1185">Reference proteome</keyword>
<protein>
    <submittedName>
        <fullName evidence="6">TBC1 domain family member 22b</fullName>
    </submittedName>
</protein>
<keyword evidence="2" id="KW-0597">Phosphoprotein</keyword>
<dbReference type="FunFam" id="1.10.10.750:FF:000009">
    <property type="entry name" value="TBC1 domain family member 22A"/>
    <property type="match status" value="1"/>
</dbReference>
<dbReference type="GO" id="GO:0005096">
    <property type="term" value="F:GTPase activator activity"/>
    <property type="evidence" value="ECO:0007669"/>
    <property type="project" value="UniProtKB-KW"/>
</dbReference>